<dbReference type="RefSeq" id="XP_016607253.1">
    <property type="nucleotide sequence ID" value="XM_016753680.1"/>
</dbReference>
<keyword evidence="3" id="KW-1185">Reference proteome</keyword>
<dbReference type="eggNOG" id="KOG2384">
    <property type="taxonomic scope" value="Eukaryota"/>
</dbReference>
<dbReference type="GeneID" id="27688839"/>
<dbReference type="OrthoDB" id="2133927at2759"/>
<dbReference type="Proteomes" id="UP000053201">
    <property type="component" value="Unassembled WGS sequence"/>
</dbReference>
<name>A0A0L0HEN3_SPIPD</name>
<gene>
    <name evidence="2" type="ORF">SPPG_05469</name>
</gene>
<proteinExistence type="predicted"/>
<dbReference type="AlphaFoldDB" id="A0A0L0HEN3"/>
<evidence type="ECO:0000313" key="2">
    <source>
        <dbReference type="EMBL" id="KNC99213.1"/>
    </source>
</evidence>
<dbReference type="PANTHER" id="PTHR20923:SF1">
    <property type="entry name" value="G PATCH DOMAIN AND ANKYRIN REPEAT-CONTAINING PROTEIN 1"/>
    <property type="match status" value="1"/>
</dbReference>
<dbReference type="GO" id="GO:0003676">
    <property type="term" value="F:nucleic acid binding"/>
    <property type="evidence" value="ECO:0007669"/>
    <property type="project" value="InterPro"/>
</dbReference>
<dbReference type="Pfam" id="PF01585">
    <property type="entry name" value="G-patch"/>
    <property type="match status" value="1"/>
</dbReference>
<reference evidence="2 3" key="1">
    <citation type="submission" date="2009-08" db="EMBL/GenBank/DDBJ databases">
        <title>The Genome Sequence of Spizellomyces punctatus strain DAOM BR117.</title>
        <authorList>
            <consortium name="The Broad Institute Genome Sequencing Platform"/>
            <person name="Russ C."/>
            <person name="Cuomo C."/>
            <person name="Shea T."/>
            <person name="Young S.K."/>
            <person name="Zeng Q."/>
            <person name="Koehrsen M."/>
            <person name="Haas B."/>
            <person name="Borodovsky M."/>
            <person name="Guigo R."/>
            <person name="Alvarado L."/>
            <person name="Berlin A."/>
            <person name="Bochicchio J."/>
            <person name="Borenstein D."/>
            <person name="Chapman S."/>
            <person name="Chen Z."/>
            <person name="Engels R."/>
            <person name="Freedman E."/>
            <person name="Gellesch M."/>
            <person name="Goldberg J."/>
            <person name="Griggs A."/>
            <person name="Gujja S."/>
            <person name="Heiman D."/>
            <person name="Hepburn T."/>
            <person name="Howarth C."/>
            <person name="Jen D."/>
            <person name="Larson L."/>
            <person name="Lewis B."/>
            <person name="Mehta T."/>
            <person name="Park D."/>
            <person name="Pearson M."/>
            <person name="Roberts A."/>
            <person name="Saif S."/>
            <person name="Shenoy N."/>
            <person name="Sisk P."/>
            <person name="Stolte C."/>
            <person name="Sykes S."/>
            <person name="Thomson T."/>
            <person name="Walk T."/>
            <person name="White J."/>
            <person name="Yandava C."/>
            <person name="Burger G."/>
            <person name="Gray M.W."/>
            <person name="Holland P.W.H."/>
            <person name="King N."/>
            <person name="Lang F.B.F."/>
            <person name="Roger A.J."/>
            <person name="Ruiz-Trillo I."/>
            <person name="Lander E."/>
            <person name="Nusbaum C."/>
        </authorList>
    </citation>
    <scope>NUCLEOTIDE SEQUENCE [LARGE SCALE GENOMIC DNA]</scope>
    <source>
        <strain evidence="2 3">DAOM BR117</strain>
    </source>
</reference>
<organism evidence="2 3">
    <name type="scientific">Spizellomyces punctatus (strain DAOM BR117)</name>
    <dbReference type="NCBI Taxonomy" id="645134"/>
    <lineage>
        <taxon>Eukaryota</taxon>
        <taxon>Fungi</taxon>
        <taxon>Fungi incertae sedis</taxon>
        <taxon>Chytridiomycota</taxon>
        <taxon>Chytridiomycota incertae sedis</taxon>
        <taxon>Chytridiomycetes</taxon>
        <taxon>Spizellomycetales</taxon>
        <taxon>Spizellomycetaceae</taxon>
        <taxon>Spizellomyces</taxon>
    </lineage>
</organism>
<dbReference type="InterPro" id="IPR000467">
    <property type="entry name" value="G_patch_dom"/>
</dbReference>
<dbReference type="PANTHER" id="PTHR20923">
    <property type="entry name" value="BAT4 PROTEIN-RELATED"/>
    <property type="match status" value="1"/>
</dbReference>
<dbReference type="PROSITE" id="PS50174">
    <property type="entry name" value="G_PATCH"/>
    <property type="match status" value="1"/>
</dbReference>
<dbReference type="SMART" id="SM00443">
    <property type="entry name" value="G_patch"/>
    <property type="match status" value="1"/>
</dbReference>
<sequence length="242" mass="27158">MADCIDLTIDDQHNQQSECIDLTTDDFQEIQDITHQTLEGDRAKVEGKERPEPWKTFKALTGSNPIPFVLAQHRIQDAQKAEHDTSSAEIYRLVISNALCSSSVKPPARTSPPGPYYCQTCNSPHSTPVEIHSTSIPHLLSLSPGRSAPNYGLDATNKGFQMLQDQGWTYGTGLGVDEQGRQQPIATRLKRDRRGVGGETGRKRVTHTLVEAHVERVTKKRRKELVEKERNDRKELLAYMNS</sequence>
<evidence type="ECO:0000313" key="3">
    <source>
        <dbReference type="Proteomes" id="UP000053201"/>
    </source>
</evidence>
<accession>A0A0L0HEN3</accession>
<dbReference type="InterPro" id="IPR039146">
    <property type="entry name" value="GPANK1"/>
</dbReference>
<evidence type="ECO:0000259" key="1">
    <source>
        <dbReference type="PROSITE" id="PS50174"/>
    </source>
</evidence>
<dbReference type="OMA" id="IQGTAHM"/>
<dbReference type="VEuPathDB" id="FungiDB:SPPG_05469"/>
<dbReference type="InParanoid" id="A0A0L0HEN3"/>
<feature type="domain" description="G-patch" evidence="1">
    <location>
        <begin position="155"/>
        <end position="201"/>
    </location>
</feature>
<protein>
    <recommendedName>
        <fullName evidence="1">G-patch domain-containing protein</fullName>
    </recommendedName>
</protein>
<dbReference type="EMBL" id="KQ257458">
    <property type="protein sequence ID" value="KNC99213.1"/>
    <property type="molecule type" value="Genomic_DNA"/>
</dbReference>